<evidence type="ECO:0000259" key="15">
    <source>
        <dbReference type="Pfam" id="PF01797"/>
    </source>
</evidence>
<feature type="transmembrane region" description="Helical" evidence="14">
    <location>
        <begin position="182"/>
        <end position="201"/>
    </location>
</feature>
<feature type="transmembrane region" description="Helical" evidence="14">
    <location>
        <begin position="119"/>
        <end position="138"/>
    </location>
</feature>
<dbReference type="AlphaFoldDB" id="A0A516SF46"/>
<dbReference type="NCBIfam" id="NF001389">
    <property type="entry name" value="PRK00281.1-2"/>
    <property type="match status" value="1"/>
</dbReference>
<evidence type="ECO:0000256" key="12">
    <source>
        <dbReference type="ARBA" id="ARBA00032932"/>
    </source>
</evidence>
<evidence type="ECO:0000256" key="9">
    <source>
        <dbReference type="ARBA" id="ARBA00023136"/>
    </source>
</evidence>
<evidence type="ECO:0000256" key="4">
    <source>
        <dbReference type="ARBA" id="ARBA00021581"/>
    </source>
</evidence>
<dbReference type="OrthoDB" id="9808289at2"/>
<keyword evidence="8 14" id="KW-1133">Transmembrane helix</keyword>
<feature type="transmembrane region" description="Helical" evidence="14">
    <location>
        <begin position="248"/>
        <end position="274"/>
    </location>
</feature>
<dbReference type="Gene3D" id="3.30.70.1290">
    <property type="entry name" value="Transposase IS200-like"/>
    <property type="match status" value="1"/>
</dbReference>
<dbReference type="GO" id="GO:0006313">
    <property type="term" value="P:DNA transposition"/>
    <property type="evidence" value="ECO:0007669"/>
    <property type="project" value="InterPro"/>
</dbReference>
<dbReference type="NCBIfam" id="TIGR00753">
    <property type="entry name" value="undec_PP_bacA"/>
    <property type="match status" value="1"/>
</dbReference>
<dbReference type="GO" id="GO:0009252">
    <property type="term" value="P:peptidoglycan biosynthetic process"/>
    <property type="evidence" value="ECO:0007669"/>
    <property type="project" value="UniProtKB-KW"/>
</dbReference>
<evidence type="ECO:0000256" key="2">
    <source>
        <dbReference type="ARBA" id="ARBA00010621"/>
    </source>
</evidence>
<keyword evidence="9 14" id="KW-0472">Membrane</keyword>
<dbReference type="GO" id="GO:0003677">
    <property type="term" value="F:DNA binding"/>
    <property type="evidence" value="ECO:0007669"/>
    <property type="project" value="InterPro"/>
</dbReference>
<keyword evidence="14" id="KW-0961">Cell wall biogenesis/degradation</keyword>
<keyword evidence="10 14" id="KW-0046">Antibiotic resistance</keyword>
<dbReference type="Proteomes" id="UP000317550">
    <property type="component" value="Chromosome"/>
</dbReference>
<protein>
    <recommendedName>
        <fullName evidence="4 14">Undecaprenyl-diphosphatase</fullName>
        <ecNumber evidence="3 14">3.6.1.27</ecNumber>
    </recommendedName>
    <alternativeName>
        <fullName evidence="12 14">Bacitracin resistance protein</fullName>
    </alternativeName>
    <alternativeName>
        <fullName evidence="11 14">Undecaprenyl pyrophosphate phosphatase</fullName>
    </alternativeName>
</protein>
<evidence type="ECO:0000313" key="16">
    <source>
        <dbReference type="EMBL" id="QDQ26786.1"/>
    </source>
</evidence>
<dbReference type="EMBL" id="CP041730">
    <property type="protein sequence ID" value="QDQ26786.1"/>
    <property type="molecule type" value="Genomic_DNA"/>
</dbReference>
<comment type="function">
    <text evidence="14">Catalyzes the dephosphorylation of undecaprenyl diphosphate (UPP). Confers resistance to bacitracin.</text>
</comment>
<feature type="transmembrane region" description="Helical" evidence="14">
    <location>
        <begin position="86"/>
        <end position="113"/>
    </location>
</feature>
<proteinExistence type="inferred from homology"/>
<dbReference type="HAMAP" id="MF_01006">
    <property type="entry name" value="Undec_diphosphatase"/>
    <property type="match status" value="1"/>
</dbReference>
<dbReference type="InterPro" id="IPR036515">
    <property type="entry name" value="Transposase_17_sf"/>
</dbReference>
<evidence type="ECO:0000256" key="10">
    <source>
        <dbReference type="ARBA" id="ARBA00023251"/>
    </source>
</evidence>
<keyword evidence="17" id="KW-1185">Reference proteome</keyword>
<dbReference type="InterPro" id="IPR002686">
    <property type="entry name" value="Transposase_17"/>
</dbReference>
<sequence>MEFDGENDHVHLLVNFPPKAPVYSLVIRKQNYPSIHSKLWGGTLWSPSYFAGSCGGAPIEVIRQYIGQQQVPHCAAKATDQPRLKLAHIIVFFFNGHFMDFLLLFKSLVMGVVEGITEFLPISSTGHLILTGHLLGFLDKEKRDVFEIFIQLGAMLAVVWEYRARLIGAVSQAGQPGPGRQLLINLMVAAIPALLLGKLMGEQIKAALFNPLTVAISFIVGGVIILWAEKRQHTVSVATLEDLSPRDALKVGLAQCLALIPGTSRSGATIIGGMFFGLSRQAATEFSFLLGIPVLGSASLYSLFKHWHSLDQNDLLVFGIGFVASFIFALIAVRALLRFLVSHTFVAFAWYRIGFGLLVLLTAYTGWVQWTD</sequence>
<dbReference type="GO" id="GO:0005886">
    <property type="term" value="C:plasma membrane"/>
    <property type="evidence" value="ECO:0007669"/>
    <property type="project" value="UniProtKB-SubCell"/>
</dbReference>
<dbReference type="Pfam" id="PF02673">
    <property type="entry name" value="BacA"/>
    <property type="match status" value="1"/>
</dbReference>
<dbReference type="GO" id="GO:0050380">
    <property type="term" value="F:undecaprenyl-diphosphatase activity"/>
    <property type="evidence" value="ECO:0007669"/>
    <property type="project" value="UniProtKB-UniRule"/>
</dbReference>
<dbReference type="SUPFAM" id="SSF143422">
    <property type="entry name" value="Transposase IS200-like"/>
    <property type="match status" value="1"/>
</dbReference>
<dbReference type="GO" id="GO:0071555">
    <property type="term" value="P:cell wall organization"/>
    <property type="evidence" value="ECO:0007669"/>
    <property type="project" value="UniProtKB-KW"/>
</dbReference>
<reference evidence="17" key="1">
    <citation type="submission" date="2019-07" db="EMBL/GenBank/DDBJ databases">
        <title>Chitinimonas sp. nov., isolated from Ny-Alesund, arctica soil.</title>
        <authorList>
            <person name="Xu Q."/>
            <person name="Peng F."/>
        </authorList>
    </citation>
    <scope>NUCLEOTIDE SEQUENCE [LARGE SCALE GENOMIC DNA]</scope>
    <source>
        <strain evidence="17">R3-44</strain>
    </source>
</reference>
<dbReference type="InterPro" id="IPR003824">
    <property type="entry name" value="UppP"/>
</dbReference>
<organism evidence="16 17">
    <name type="scientific">Chitinimonas arctica</name>
    <dbReference type="NCBI Taxonomy" id="2594795"/>
    <lineage>
        <taxon>Bacteria</taxon>
        <taxon>Pseudomonadati</taxon>
        <taxon>Pseudomonadota</taxon>
        <taxon>Betaproteobacteria</taxon>
        <taxon>Neisseriales</taxon>
        <taxon>Chitinibacteraceae</taxon>
        <taxon>Chitinimonas</taxon>
    </lineage>
</organism>
<evidence type="ECO:0000256" key="3">
    <source>
        <dbReference type="ARBA" id="ARBA00012374"/>
    </source>
</evidence>
<dbReference type="GO" id="GO:0046677">
    <property type="term" value="P:response to antibiotic"/>
    <property type="evidence" value="ECO:0007669"/>
    <property type="project" value="UniProtKB-UniRule"/>
</dbReference>
<keyword evidence="6 14" id="KW-0812">Transmembrane</keyword>
<dbReference type="GO" id="GO:0008360">
    <property type="term" value="P:regulation of cell shape"/>
    <property type="evidence" value="ECO:0007669"/>
    <property type="project" value="UniProtKB-KW"/>
</dbReference>
<comment type="subcellular location">
    <subcellularLocation>
        <location evidence="1 14">Cell membrane</location>
        <topology evidence="1 14">Multi-pass membrane protein</topology>
    </subcellularLocation>
</comment>
<feature type="transmembrane region" description="Helical" evidence="14">
    <location>
        <begin position="208"/>
        <end position="228"/>
    </location>
</feature>
<comment type="similarity">
    <text evidence="2 14">Belongs to the UppP family.</text>
</comment>
<feature type="domain" description="Transposase IS200-like" evidence="15">
    <location>
        <begin position="2"/>
        <end position="69"/>
    </location>
</feature>
<feature type="transmembrane region" description="Helical" evidence="14">
    <location>
        <begin position="349"/>
        <end position="370"/>
    </location>
</feature>
<evidence type="ECO:0000256" key="5">
    <source>
        <dbReference type="ARBA" id="ARBA00022475"/>
    </source>
</evidence>
<accession>A0A516SF46</accession>
<feature type="transmembrane region" description="Helical" evidence="14">
    <location>
        <begin position="316"/>
        <end position="337"/>
    </location>
</feature>
<dbReference type="EC" id="3.6.1.27" evidence="3 14"/>
<comment type="miscellaneous">
    <text evidence="14">Bacitracin is thought to be involved in the inhibition of peptidoglycan synthesis by sequestering undecaprenyl diphosphate, thereby reducing the pool of lipid carrier available.</text>
</comment>
<evidence type="ECO:0000256" key="7">
    <source>
        <dbReference type="ARBA" id="ARBA00022801"/>
    </source>
</evidence>
<name>A0A516SF46_9NEIS</name>
<evidence type="ECO:0000256" key="11">
    <source>
        <dbReference type="ARBA" id="ARBA00032707"/>
    </source>
</evidence>
<feature type="transmembrane region" description="Helical" evidence="14">
    <location>
        <begin position="286"/>
        <end position="304"/>
    </location>
</feature>
<keyword evidence="7 14" id="KW-0378">Hydrolase</keyword>
<dbReference type="GO" id="GO:0004803">
    <property type="term" value="F:transposase activity"/>
    <property type="evidence" value="ECO:0007669"/>
    <property type="project" value="InterPro"/>
</dbReference>
<keyword evidence="5 14" id="KW-1003">Cell membrane</keyword>
<evidence type="ECO:0000256" key="1">
    <source>
        <dbReference type="ARBA" id="ARBA00004651"/>
    </source>
</evidence>
<comment type="catalytic activity">
    <reaction evidence="13 14">
        <text>di-trans,octa-cis-undecaprenyl diphosphate + H2O = di-trans,octa-cis-undecaprenyl phosphate + phosphate + H(+)</text>
        <dbReference type="Rhea" id="RHEA:28094"/>
        <dbReference type="ChEBI" id="CHEBI:15377"/>
        <dbReference type="ChEBI" id="CHEBI:15378"/>
        <dbReference type="ChEBI" id="CHEBI:43474"/>
        <dbReference type="ChEBI" id="CHEBI:58405"/>
        <dbReference type="ChEBI" id="CHEBI:60392"/>
        <dbReference type="EC" id="3.6.1.27"/>
    </reaction>
</comment>
<evidence type="ECO:0000256" key="6">
    <source>
        <dbReference type="ARBA" id="ARBA00022692"/>
    </source>
</evidence>
<evidence type="ECO:0000256" key="13">
    <source>
        <dbReference type="ARBA" id="ARBA00047594"/>
    </source>
</evidence>
<dbReference type="NCBIfam" id="NF001390">
    <property type="entry name" value="PRK00281.1-4"/>
    <property type="match status" value="1"/>
</dbReference>
<evidence type="ECO:0000256" key="8">
    <source>
        <dbReference type="ARBA" id="ARBA00022989"/>
    </source>
</evidence>
<evidence type="ECO:0000313" key="17">
    <source>
        <dbReference type="Proteomes" id="UP000317550"/>
    </source>
</evidence>
<keyword evidence="14" id="KW-0133">Cell shape</keyword>
<evidence type="ECO:0000256" key="14">
    <source>
        <dbReference type="HAMAP-Rule" id="MF_01006"/>
    </source>
</evidence>
<dbReference type="KEGG" id="cari:FNU76_10650"/>
<feature type="transmembrane region" description="Helical" evidence="14">
    <location>
        <begin position="145"/>
        <end position="162"/>
    </location>
</feature>
<dbReference type="PANTHER" id="PTHR30622">
    <property type="entry name" value="UNDECAPRENYL-DIPHOSPHATASE"/>
    <property type="match status" value="1"/>
</dbReference>
<gene>
    <name evidence="14" type="primary">uppP</name>
    <name evidence="16" type="ORF">FNU76_10650</name>
</gene>
<dbReference type="PANTHER" id="PTHR30622:SF3">
    <property type="entry name" value="UNDECAPRENYL-DIPHOSPHATASE"/>
    <property type="match status" value="1"/>
</dbReference>
<keyword evidence="14" id="KW-0573">Peptidoglycan synthesis</keyword>
<dbReference type="Pfam" id="PF01797">
    <property type="entry name" value="Y1_Tnp"/>
    <property type="match status" value="1"/>
</dbReference>